<dbReference type="GO" id="GO:0004768">
    <property type="term" value="F:stearoyl-CoA 9-desaturase activity"/>
    <property type="evidence" value="ECO:0007669"/>
    <property type="project" value="TreeGrafter"/>
</dbReference>
<keyword evidence="6 14" id="KW-0479">Metal-binding</keyword>
<evidence type="ECO:0000256" key="4">
    <source>
        <dbReference type="ARBA" id="ARBA00022617"/>
    </source>
</evidence>
<comment type="similarity">
    <text evidence="2">Belongs to the fatty acid desaturase type 1 family.</text>
</comment>
<keyword evidence="9" id="KW-0560">Oxidoreductase</keyword>
<keyword evidence="7" id="KW-0276">Fatty acid metabolism</keyword>
<gene>
    <name evidence="16" type="ORF">SmJEL517_g05571</name>
</gene>
<keyword evidence="5" id="KW-0812">Transmembrane</keyword>
<evidence type="ECO:0000256" key="8">
    <source>
        <dbReference type="ARBA" id="ARBA00022989"/>
    </source>
</evidence>
<evidence type="ECO:0000256" key="14">
    <source>
        <dbReference type="RuleBase" id="RU362121"/>
    </source>
</evidence>
<dbReference type="InterPro" id="IPR036400">
    <property type="entry name" value="Cyt_B5-like_heme/steroid_sf"/>
</dbReference>
<dbReference type="RefSeq" id="XP_031022522.1">
    <property type="nucleotide sequence ID" value="XM_031171497.1"/>
</dbReference>
<evidence type="ECO:0000256" key="10">
    <source>
        <dbReference type="ARBA" id="ARBA00023004"/>
    </source>
</evidence>
<dbReference type="Pfam" id="PF00487">
    <property type="entry name" value="FA_desaturase"/>
    <property type="match status" value="1"/>
</dbReference>
<dbReference type="GO" id="GO:0005506">
    <property type="term" value="F:iron ion binding"/>
    <property type="evidence" value="ECO:0007669"/>
    <property type="project" value="TreeGrafter"/>
</dbReference>
<keyword evidence="8" id="KW-1133">Transmembrane helix</keyword>
<dbReference type="GO" id="GO:0006636">
    <property type="term" value="P:unsaturated fatty acid biosynthetic process"/>
    <property type="evidence" value="ECO:0007669"/>
    <property type="project" value="TreeGrafter"/>
</dbReference>
<dbReference type="GeneID" id="42006794"/>
<dbReference type="STRING" id="1806994.A0A507BTS9"/>
<keyword evidence="3" id="KW-0444">Lipid biosynthesis</keyword>
<dbReference type="GO" id="GO:0005789">
    <property type="term" value="C:endoplasmic reticulum membrane"/>
    <property type="evidence" value="ECO:0007669"/>
    <property type="project" value="TreeGrafter"/>
</dbReference>
<dbReference type="Pfam" id="PF00173">
    <property type="entry name" value="Cyt-b5"/>
    <property type="match status" value="1"/>
</dbReference>
<evidence type="ECO:0000256" key="1">
    <source>
        <dbReference type="ARBA" id="ARBA00004141"/>
    </source>
</evidence>
<dbReference type="InterPro" id="IPR018506">
    <property type="entry name" value="Cyt_B5_heme-BS"/>
</dbReference>
<proteinExistence type="inferred from homology"/>
<dbReference type="AlphaFoldDB" id="A0A507BTS9"/>
<keyword evidence="13" id="KW-0275">Fatty acid biosynthesis</keyword>
<reference evidence="16 17" key="1">
    <citation type="journal article" date="2019" name="Sci. Rep.">
        <title>Comparative genomics of chytrid fungi reveal insights into the obligate biotrophic and pathogenic lifestyle of Synchytrium endobioticum.</title>
        <authorList>
            <person name="van de Vossenberg B.T.L.H."/>
            <person name="Warris S."/>
            <person name="Nguyen H.D.T."/>
            <person name="van Gent-Pelzer M.P.E."/>
            <person name="Joly D.L."/>
            <person name="van de Geest H.C."/>
            <person name="Bonants P.J.M."/>
            <person name="Smith D.S."/>
            <person name="Levesque C.A."/>
            <person name="van der Lee T.A.J."/>
        </authorList>
    </citation>
    <scope>NUCLEOTIDE SEQUENCE [LARGE SCALE GENOMIC DNA]</scope>
    <source>
        <strain evidence="16 17">JEL517</strain>
    </source>
</reference>
<keyword evidence="10 14" id="KW-0408">Iron</keyword>
<dbReference type="PROSITE" id="PS00191">
    <property type="entry name" value="CYTOCHROME_B5_1"/>
    <property type="match status" value="1"/>
</dbReference>
<organism evidence="16 17">
    <name type="scientific">Synchytrium microbalum</name>
    <dbReference type="NCBI Taxonomy" id="1806994"/>
    <lineage>
        <taxon>Eukaryota</taxon>
        <taxon>Fungi</taxon>
        <taxon>Fungi incertae sedis</taxon>
        <taxon>Chytridiomycota</taxon>
        <taxon>Chytridiomycota incertae sedis</taxon>
        <taxon>Chytridiomycetes</taxon>
        <taxon>Synchytriales</taxon>
        <taxon>Synchytriaceae</taxon>
        <taxon>Synchytrium</taxon>
    </lineage>
</organism>
<comment type="subcellular location">
    <subcellularLocation>
        <location evidence="1">Membrane</location>
        <topology evidence="1">Multi-pass membrane protein</topology>
    </subcellularLocation>
</comment>
<dbReference type="EMBL" id="QEAO01000052">
    <property type="protein sequence ID" value="TPX30992.1"/>
    <property type="molecule type" value="Genomic_DNA"/>
</dbReference>
<evidence type="ECO:0000256" key="7">
    <source>
        <dbReference type="ARBA" id="ARBA00022832"/>
    </source>
</evidence>
<dbReference type="PROSITE" id="PS50255">
    <property type="entry name" value="CYTOCHROME_B5_2"/>
    <property type="match status" value="1"/>
</dbReference>
<dbReference type="PRINTS" id="PR00075">
    <property type="entry name" value="FACDDSATRASE"/>
</dbReference>
<evidence type="ECO:0000256" key="5">
    <source>
        <dbReference type="ARBA" id="ARBA00022692"/>
    </source>
</evidence>
<evidence type="ECO:0000313" key="17">
    <source>
        <dbReference type="Proteomes" id="UP000319731"/>
    </source>
</evidence>
<dbReference type="InterPro" id="IPR005804">
    <property type="entry name" value="FA_desaturase_dom"/>
</dbReference>
<evidence type="ECO:0000256" key="9">
    <source>
        <dbReference type="ARBA" id="ARBA00023002"/>
    </source>
</evidence>
<keyword evidence="4 14" id="KW-0349">Heme</keyword>
<dbReference type="SUPFAM" id="SSF55856">
    <property type="entry name" value="Cytochrome b5-like heme/steroid binding domain"/>
    <property type="match status" value="1"/>
</dbReference>
<accession>A0A507BTS9</accession>
<dbReference type="CDD" id="cd03505">
    <property type="entry name" value="Delta9-FADS-like"/>
    <property type="match status" value="1"/>
</dbReference>
<dbReference type="PANTHER" id="PTHR11351">
    <property type="entry name" value="ACYL-COA DESATURASE"/>
    <property type="match status" value="1"/>
</dbReference>
<protein>
    <recommendedName>
        <fullName evidence="15">Cytochrome b5 heme-binding domain-containing protein</fullName>
    </recommendedName>
</protein>
<evidence type="ECO:0000256" key="12">
    <source>
        <dbReference type="ARBA" id="ARBA00023136"/>
    </source>
</evidence>
<evidence type="ECO:0000256" key="13">
    <source>
        <dbReference type="ARBA" id="ARBA00023160"/>
    </source>
</evidence>
<comment type="caution">
    <text evidence="16">The sequence shown here is derived from an EMBL/GenBank/DDBJ whole genome shotgun (WGS) entry which is preliminary data.</text>
</comment>
<name>A0A507BTS9_9FUNG</name>
<feature type="domain" description="Cytochrome b5 heme-binding" evidence="15">
    <location>
        <begin position="246"/>
        <end position="324"/>
    </location>
</feature>
<evidence type="ECO:0000256" key="3">
    <source>
        <dbReference type="ARBA" id="ARBA00022516"/>
    </source>
</evidence>
<evidence type="ECO:0000256" key="6">
    <source>
        <dbReference type="ARBA" id="ARBA00022723"/>
    </source>
</evidence>
<keyword evidence="17" id="KW-1185">Reference proteome</keyword>
<keyword evidence="12" id="KW-0472">Membrane</keyword>
<dbReference type="GO" id="GO:0020037">
    <property type="term" value="F:heme binding"/>
    <property type="evidence" value="ECO:0007669"/>
    <property type="project" value="UniProtKB-UniRule"/>
</dbReference>
<dbReference type="Gene3D" id="3.10.120.10">
    <property type="entry name" value="Cytochrome b5-like heme/steroid binding domain"/>
    <property type="match status" value="1"/>
</dbReference>
<comment type="similarity">
    <text evidence="14">Belongs to the cytochrome b5 family.</text>
</comment>
<dbReference type="Proteomes" id="UP000319731">
    <property type="component" value="Unassembled WGS sequence"/>
</dbReference>
<evidence type="ECO:0000256" key="2">
    <source>
        <dbReference type="ARBA" id="ARBA00009295"/>
    </source>
</evidence>
<dbReference type="PANTHER" id="PTHR11351:SF31">
    <property type="entry name" value="DESATURASE 1, ISOFORM A-RELATED"/>
    <property type="match status" value="1"/>
</dbReference>
<evidence type="ECO:0000256" key="11">
    <source>
        <dbReference type="ARBA" id="ARBA00023098"/>
    </source>
</evidence>
<sequence length="337" mass="38890">MASSDSMADAKDASKQQPWMVNAIGSIKWWALRHRLHHRYTDTDFDPYNAKRGFLFSHIGWIFEKPHYDRIKLVDQSDLQSDPVVVFQHKHFPLLAMISSLVIPTLIATFCWKESWVTALLYAGFVKTIFVWHATFCINSLAHALGEQEFSLDCTARGGLLLALITMGEGYHNYHHSFPKDVRNGIKWYQYDPTKWVIFLLSYFGLTYNLHTATDEEIERERIHVLEHLIEERRKAVTWGMPERDMDIFTMDQVQSCREDGRELFVIDGFVIDVSSFKHEHPGGPKYISSLIGRDATHSFYGKLNNHTTAAHTLLRSLAIGKIPLKRCESLSTSKEE</sequence>
<evidence type="ECO:0000313" key="16">
    <source>
        <dbReference type="EMBL" id="TPX30992.1"/>
    </source>
</evidence>
<dbReference type="InterPro" id="IPR015876">
    <property type="entry name" value="Acyl-CoA_DS"/>
</dbReference>
<evidence type="ECO:0000259" key="15">
    <source>
        <dbReference type="PROSITE" id="PS50255"/>
    </source>
</evidence>
<keyword evidence="11" id="KW-0443">Lipid metabolism</keyword>
<dbReference type="InterPro" id="IPR001199">
    <property type="entry name" value="Cyt_B5-like_heme/steroid-bd"/>
</dbReference>
<dbReference type="OrthoDB" id="10260134at2759"/>
<dbReference type="SMART" id="SM01117">
    <property type="entry name" value="Cyt-b5"/>
    <property type="match status" value="1"/>
</dbReference>